<dbReference type="VEuPathDB" id="GiardiaDB:SS50377_25778"/>
<dbReference type="GeneID" id="94299801"/>
<feature type="transmembrane region" description="Helical" evidence="1">
    <location>
        <begin position="424"/>
        <end position="446"/>
    </location>
</feature>
<keyword evidence="1" id="KW-0472">Membrane</keyword>
<evidence type="ECO:0000313" key="3">
    <source>
        <dbReference type="EMBL" id="KAH0571589.1"/>
    </source>
</evidence>
<proteinExistence type="predicted"/>
<gene>
    <name evidence="3" type="ORF">SS50377_25778</name>
    <name evidence="2" type="ORF">SS50377_fx013</name>
</gene>
<reference evidence="3" key="2">
    <citation type="submission" date="2020-12" db="EMBL/GenBank/DDBJ databases">
        <title>New Spironucleus salmonicida genome in near-complete chromosomes.</title>
        <authorList>
            <person name="Xu F."/>
            <person name="Kurt Z."/>
            <person name="Jimenez-Gonzalez A."/>
            <person name="Astvaldsson A."/>
            <person name="Andersson J.O."/>
            <person name="Svard S.G."/>
        </authorList>
    </citation>
    <scope>NUCLEOTIDE SEQUENCE</scope>
    <source>
        <strain evidence="3">ATCC 50377</strain>
    </source>
</reference>
<accession>V6LX11</accession>
<dbReference type="RefSeq" id="XP_067762362.1">
    <property type="nucleotide sequence ID" value="XM_067909606.1"/>
</dbReference>
<name>V6LX11_9EUKA</name>
<keyword evidence="1" id="KW-0812">Transmembrane</keyword>
<sequence>MAQMILTIQLLTCEVNYVIFNPIIYLIDINLTCNWQNITFMLEVGDQQQQFEKQITQIQNPAFQFQILHKTLPLFLNIYQGDIQLQQLQVYQFKTVITNPITCIQNLFVSQSQLKSWLSIQGNFTKCVYDFSILNWYFMINQVSLKLKFNQRPYYSEEVLGDIFYYPILYVECKDDQNCQYALENIYHFEQQLILNVGKVNISYKNLTIFTNPNNFNIEMQINNKSVDGDVDFQYIWGSIYVSTSRIMRYINTTLDATLIKMSILLYSSNISITLVNSYDNIQQFLNPFHFFICEEECLALRNQTYSAIIKFDYFLRDILVQHNSFYMKKQPYFPVNIRIDSNQINVISDFISPNNISLLFGDSILIPFEKYMGSGFRPMSEEGKKQLKRYPQLLQKYNKLIVILENQNQSFFVNNIQTFTINFLILILMGSVILVTTSLVMFMLWKLK</sequence>
<evidence type="ECO:0000313" key="4">
    <source>
        <dbReference type="Proteomes" id="UP000018208"/>
    </source>
</evidence>
<reference evidence="2 3" key="1">
    <citation type="journal article" date="2014" name="PLoS Genet.">
        <title>The Genome of Spironucleus salmonicida Highlights a Fish Pathogen Adapted to Fluctuating Environments.</title>
        <authorList>
            <person name="Xu F."/>
            <person name="Jerlstrom-Hultqvist J."/>
            <person name="Einarsson E."/>
            <person name="Astvaldsson A."/>
            <person name="Svard S.G."/>
            <person name="Andersson J.O."/>
        </authorList>
    </citation>
    <scope>NUCLEOTIDE SEQUENCE</scope>
    <source>
        <strain evidence="3">ATCC 50377</strain>
    </source>
</reference>
<keyword evidence="1" id="KW-1133">Transmembrane helix</keyword>
<evidence type="ECO:0000256" key="1">
    <source>
        <dbReference type="SAM" id="Phobius"/>
    </source>
</evidence>
<dbReference type="KEGG" id="ssao:94299801"/>
<dbReference type="AlphaFoldDB" id="V6LX11"/>
<evidence type="ECO:0000313" key="2">
    <source>
        <dbReference type="EMBL" id="EST48246.1"/>
    </source>
</evidence>
<evidence type="ECO:0008006" key="5">
    <source>
        <dbReference type="Google" id="ProtNLM"/>
    </source>
</evidence>
<protein>
    <recommendedName>
        <fullName evidence="5">Transmembrane protein</fullName>
    </recommendedName>
</protein>
<dbReference type="EMBL" id="KI545996">
    <property type="protein sequence ID" value="EST48246.1"/>
    <property type="molecule type" value="Genomic_DNA"/>
</dbReference>
<dbReference type="Proteomes" id="UP000018208">
    <property type="component" value="Unassembled WGS sequence"/>
</dbReference>
<keyword evidence="4" id="KW-1185">Reference proteome</keyword>
<dbReference type="EMBL" id="AUWU02000006">
    <property type="protein sequence ID" value="KAH0571589.1"/>
    <property type="molecule type" value="Genomic_DNA"/>
</dbReference>
<organism evidence="2">
    <name type="scientific">Spironucleus salmonicida</name>
    <dbReference type="NCBI Taxonomy" id="348837"/>
    <lineage>
        <taxon>Eukaryota</taxon>
        <taxon>Metamonada</taxon>
        <taxon>Diplomonadida</taxon>
        <taxon>Hexamitidae</taxon>
        <taxon>Hexamitinae</taxon>
        <taxon>Spironucleus</taxon>
    </lineage>
</organism>